<feature type="transmembrane region" description="Helical" evidence="7">
    <location>
        <begin position="469"/>
        <end position="489"/>
    </location>
</feature>
<dbReference type="Proteomes" id="UP000826271">
    <property type="component" value="Unassembled WGS sequence"/>
</dbReference>
<sequence length="516" mass="58663">MAEDEEFRDALDDFPFYDCEEAFFDPITSHNEVSISVSNPKASPEDLTEIPVSLRRRRALSSSGGDSIELSRPSSSVSFENFVNSRERKVRLSSETKECEKKSKNEMLDSVELKHRLEDAKDVVNVENKEQNDERSTVTDANNDRGEELVSGELDLRANNEAHSSLLFTLAGIIIKAVGFQINVLVKIFATPIWLIYYLYMLVFDPFGFLRRYLIRKTKNFVLKNVSPFVYEWLREHKAIWKKCGWGLLWSAYVCAVLVGLLVLAFVMGGLLIKGVVEEPVRMKRSLNFDYTEKSPIALVPMIAHTELSHDIYLGDKPEIGKNTGSRVIPHNHKLQATVLLTLPESDYNQNLGIFQVRVDFLSTHGKTLASSKRPCMLQYRSLPIRLLLTFLKVAPILTGYTSETQNLKINFRGFTEGENPTAYLRVVIEQRAEFMPGAGIPEIYTASLTLESELPLLKNLVWVWKKTFYVWISMTIFTMELVFALICCKPIIIPKIRLKEATNRGASQSDLPSQS</sequence>
<comment type="caution">
    <text evidence="8">The sequence shown here is derived from an EMBL/GenBank/DDBJ whole genome shotgun (WGS) entry which is preliminary data.</text>
</comment>
<accession>A0AAV6XVA6</accession>
<feature type="transmembrane region" description="Helical" evidence="7">
    <location>
        <begin position="195"/>
        <end position="214"/>
    </location>
</feature>
<keyword evidence="5" id="KW-0443">Lipid metabolism</keyword>
<dbReference type="AlphaFoldDB" id="A0AAV6XVA6"/>
<evidence type="ECO:0000313" key="8">
    <source>
        <dbReference type="EMBL" id="KAG8385385.1"/>
    </source>
</evidence>
<evidence type="ECO:0000256" key="6">
    <source>
        <dbReference type="ARBA" id="ARBA00023136"/>
    </source>
</evidence>
<evidence type="ECO:0008006" key="10">
    <source>
        <dbReference type="Google" id="ProtNLM"/>
    </source>
</evidence>
<evidence type="ECO:0000256" key="4">
    <source>
        <dbReference type="ARBA" id="ARBA00022989"/>
    </source>
</evidence>
<keyword evidence="9" id="KW-1185">Reference proteome</keyword>
<keyword evidence="3" id="KW-0256">Endoplasmic reticulum</keyword>
<evidence type="ECO:0000256" key="1">
    <source>
        <dbReference type="ARBA" id="ARBA00004477"/>
    </source>
</evidence>
<dbReference type="Pfam" id="PF06775">
    <property type="entry name" value="Seipin"/>
    <property type="match status" value="1"/>
</dbReference>
<dbReference type="EMBL" id="WHWC01000003">
    <property type="protein sequence ID" value="KAG8385385.1"/>
    <property type="molecule type" value="Genomic_DNA"/>
</dbReference>
<dbReference type="GO" id="GO:0140042">
    <property type="term" value="P:lipid droplet formation"/>
    <property type="evidence" value="ECO:0007669"/>
    <property type="project" value="UniProtKB-ARBA"/>
</dbReference>
<reference evidence="8" key="1">
    <citation type="submission" date="2019-10" db="EMBL/GenBank/DDBJ databases">
        <authorList>
            <person name="Zhang R."/>
            <person name="Pan Y."/>
            <person name="Wang J."/>
            <person name="Ma R."/>
            <person name="Yu S."/>
        </authorList>
    </citation>
    <scope>NUCLEOTIDE SEQUENCE</scope>
    <source>
        <strain evidence="8">LA-IB0</strain>
        <tissue evidence="8">Leaf</tissue>
    </source>
</reference>
<evidence type="ECO:0000256" key="3">
    <source>
        <dbReference type="ARBA" id="ARBA00022824"/>
    </source>
</evidence>
<keyword evidence="4 7" id="KW-1133">Transmembrane helix</keyword>
<dbReference type="GO" id="GO:0006629">
    <property type="term" value="P:lipid metabolic process"/>
    <property type="evidence" value="ECO:0007669"/>
    <property type="project" value="UniProtKB-KW"/>
</dbReference>
<protein>
    <recommendedName>
        <fullName evidence="10">Seipin</fullName>
    </recommendedName>
</protein>
<dbReference type="CDD" id="cd23995">
    <property type="entry name" value="Seipin_BSCL2_like"/>
    <property type="match status" value="1"/>
</dbReference>
<keyword evidence="2 7" id="KW-0812">Transmembrane</keyword>
<dbReference type="PANTHER" id="PTHR21212">
    <property type="entry name" value="BERNARDINELLI-SEIP CONGENITAL LIPODYSTROPHY 2 HOMOLOG BSCL2 PROTEIN"/>
    <property type="match status" value="1"/>
</dbReference>
<feature type="transmembrane region" description="Helical" evidence="7">
    <location>
        <begin position="248"/>
        <end position="273"/>
    </location>
</feature>
<dbReference type="PANTHER" id="PTHR21212:SF0">
    <property type="entry name" value="SEIPIN"/>
    <property type="match status" value="1"/>
</dbReference>
<evidence type="ECO:0000256" key="5">
    <source>
        <dbReference type="ARBA" id="ARBA00023098"/>
    </source>
</evidence>
<evidence type="ECO:0000256" key="2">
    <source>
        <dbReference type="ARBA" id="ARBA00022692"/>
    </source>
</evidence>
<keyword evidence="6 7" id="KW-0472">Membrane</keyword>
<evidence type="ECO:0000256" key="7">
    <source>
        <dbReference type="SAM" id="Phobius"/>
    </source>
</evidence>
<gene>
    <name evidence="8" type="ORF">BUALT_Bualt03G0037500</name>
</gene>
<dbReference type="GO" id="GO:0005789">
    <property type="term" value="C:endoplasmic reticulum membrane"/>
    <property type="evidence" value="ECO:0007669"/>
    <property type="project" value="UniProtKB-SubCell"/>
</dbReference>
<evidence type="ECO:0000313" key="9">
    <source>
        <dbReference type="Proteomes" id="UP000826271"/>
    </source>
</evidence>
<proteinExistence type="predicted"/>
<name>A0AAV6XVA6_9LAMI</name>
<comment type="subcellular location">
    <subcellularLocation>
        <location evidence="1">Endoplasmic reticulum membrane</location>
        <topology evidence="1">Multi-pass membrane protein</topology>
    </subcellularLocation>
</comment>
<organism evidence="8 9">
    <name type="scientific">Buddleja alternifolia</name>
    <dbReference type="NCBI Taxonomy" id="168488"/>
    <lineage>
        <taxon>Eukaryota</taxon>
        <taxon>Viridiplantae</taxon>
        <taxon>Streptophyta</taxon>
        <taxon>Embryophyta</taxon>
        <taxon>Tracheophyta</taxon>
        <taxon>Spermatophyta</taxon>
        <taxon>Magnoliopsida</taxon>
        <taxon>eudicotyledons</taxon>
        <taxon>Gunneridae</taxon>
        <taxon>Pentapetalae</taxon>
        <taxon>asterids</taxon>
        <taxon>lamiids</taxon>
        <taxon>Lamiales</taxon>
        <taxon>Scrophulariaceae</taxon>
        <taxon>Buddlejeae</taxon>
        <taxon>Buddleja</taxon>
    </lineage>
</organism>
<dbReference type="InterPro" id="IPR009617">
    <property type="entry name" value="Seipin"/>
</dbReference>
<feature type="transmembrane region" description="Helical" evidence="7">
    <location>
        <begin position="166"/>
        <end position="189"/>
    </location>
</feature>